<keyword evidence="2" id="KW-1185">Reference proteome</keyword>
<dbReference type="Proteomes" id="UP000247781">
    <property type="component" value="Unassembled WGS sequence"/>
</dbReference>
<reference evidence="1 2" key="2">
    <citation type="submission" date="2018-06" db="EMBL/GenBank/DDBJ databases">
        <title>Sequencing of bacterial isolates from soil warming experiment in Harvard Forest, Massachusetts, USA.</title>
        <authorList>
            <person name="Deangelis K.PhD."/>
        </authorList>
    </citation>
    <scope>NUCLEOTIDE SEQUENCE [LARGE SCALE GENOMIC DNA]</scope>
    <source>
        <strain evidence="1 2">GAS496</strain>
    </source>
</reference>
<gene>
    <name evidence="1" type="ORF">C8E89_1277</name>
</gene>
<dbReference type="EMBL" id="QJJU01000027">
    <property type="protein sequence ID" value="PXX01613.1"/>
    <property type="molecule type" value="Genomic_DNA"/>
</dbReference>
<name>A0A318H8C0_9MYCO</name>
<dbReference type="AlphaFoldDB" id="A0A318H8C0"/>
<evidence type="ECO:0000313" key="2">
    <source>
        <dbReference type="Proteomes" id="UP000247781"/>
    </source>
</evidence>
<protein>
    <submittedName>
        <fullName evidence="1">Uncharacterized protein</fullName>
    </submittedName>
</protein>
<proteinExistence type="predicted"/>
<reference evidence="2" key="1">
    <citation type="submission" date="2018-05" db="EMBL/GenBank/DDBJ databases">
        <authorList>
            <person name="Deangelis K."/>
            <person name="Huntemann M."/>
            <person name="Clum A."/>
            <person name="Pillay M."/>
            <person name="Palaniappan K."/>
            <person name="Varghese N."/>
            <person name="Mikhailova N."/>
            <person name="Stamatis D."/>
            <person name="Reddy T."/>
            <person name="Daum C."/>
            <person name="Shapiro N."/>
            <person name="Ivanova N."/>
            <person name="Kyrpides N."/>
            <person name="Woyke T."/>
        </authorList>
    </citation>
    <scope>NUCLEOTIDE SEQUENCE [LARGE SCALE GENOMIC DNA]</scope>
    <source>
        <strain evidence="2">GAS496</strain>
    </source>
</reference>
<sequence length="56" mass="6421">MSLVRKLIYLETFDGEAYPDVCVTDEDEQSITITFQNVPTMIPRSRIKVIQEKGVC</sequence>
<dbReference type="RefSeq" id="WP_181428428.1">
    <property type="nucleotide sequence ID" value="NZ_QJJU01000027.1"/>
</dbReference>
<organism evidence="1 2">
    <name type="scientific">Mycolicibacterium moriokaense</name>
    <dbReference type="NCBI Taxonomy" id="39691"/>
    <lineage>
        <taxon>Bacteria</taxon>
        <taxon>Bacillati</taxon>
        <taxon>Actinomycetota</taxon>
        <taxon>Actinomycetes</taxon>
        <taxon>Mycobacteriales</taxon>
        <taxon>Mycobacteriaceae</taxon>
        <taxon>Mycolicibacterium</taxon>
    </lineage>
</organism>
<comment type="caution">
    <text evidence="1">The sequence shown here is derived from an EMBL/GenBank/DDBJ whole genome shotgun (WGS) entry which is preliminary data.</text>
</comment>
<evidence type="ECO:0000313" key="1">
    <source>
        <dbReference type="EMBL" id="PXX01613.1"/>
    </source>
</evidence>
<accession>A0A318H8C0</accession>